<evidence type="ECO:0000313" key="2">
    <source>
        <dbReference type="EMBL" id="CAN66455.1"/>
    </source>
</evidence>
<accession>A5C7X1</accession>
<dbReference type="InterPro" id="IPR013103">
    <property type="entry name" value="RVT_2"/>
</dbReference>
<dbReference type="Pfam" id="PF07727">
    <property type="entry name" value="RVT_2"/>
    <property type="match status" value="1"/>
</dbReference>
<organism evidence="2">
    <name type="scientific">Vitis vinifera</name>
    <name type="common">Grape</name>
    <dbReference type="NCBI Taxonomy" id="29760"/>
    <lineage>
        <taxon>Eukaryota</taxon>
        <taxon>Viridiplantae</taxon>
        <taxon>Streptophyta</taxon>
        <taxon>Embryophyta</taxon>
        <taxon>Tracheophyta</taxon>
        <taxon>Spermatophyta</taxon>
        <taxon>Magnoliopsida</taxon>
        <taxon>eudicotyledons</taxon>
        <taxon>Gunneridae</taxon>
        <taxon>Pentapetalae</taxon>
        <taxon>rosids</taxon>
        <taxon>Vitales</taxon>
        <taxon>Vitaceae</taxon>
        <taxon>Viteae</taxon>
        <taxon>Vitis</taxon>
    </lineage>
</organism>
<dbReference type="InterPro" id="IPR043502">
    <property type="entry name" value="DNA/RNA_pol_sf"/>
</dbReference>
<dbReference type="SUPFAM" id="SSF56672">
    <property type="entry name" value="DNA/RNA polymerases"/>
    <property type="match status" value="1"/>
</dbReference>
<dbReference type="EMBL" id="AM485408">
    <property type="protein sequence ID" value="CAN66455.1"/>
    <property type="molecule type" value="Genomic_DNA"/>
</dbReference>
<proteinExistence type="predicted"/>
<evidence type="ECO:0000259" key="1">
    <source>
        <dbReference type="Pfam" id="PF07727"/>
    </source>
</evidence>
<sequence length="202" mass="23076">MVVELQALKSNGTWSLVNLSPSKHAISCKWVYKTNLTSIMFFLHGDLHEKVYMFLPPGFNCEGEPLPNDIICKLHKSLYGLKQASRQWFSKFSNVLLEIRFKHSSSNSSLFIQVNDNSFITLLIYVDDIVIVENDQDCIDCLKRFLENCFKLKDLGDLKFFLGPEVARSLSESPFALHLLSNVGYLGCKTRKTLMDPNMKLS</sequence>
<dbReference type="AlphaFoldDB" id="A5C7X1"/>
<name>A5C7X1_VITVI</name>
<reference evidence="2" key="1">
    <citation type="journal article" date="2007" name="PLoS ONE">
        <title>The first genome sequence of an elite grapevine cultivar (Pinot noir Vitis vinifera L.): coping with a highly heterozygous genome.</title>
        <authorList>
            <person name="Velasco R."/>
            <person name="Zharkikh A."/>
            <person name="Troggio M."/>
            <person name="Cartwright D.A."/>
            <person name="Cestaro A."/>
            <person name="Pruss D."/>
            <person name="Pindo M."/>
            <person name="FitzGerald L.M."/>
            <person name="Vezzulli S."/>
            <person name="Reid J."/>
            <person name="Malacarne G."/>
            <person name="Iliev D."/>
            <person name="Coppola G."/>
            <person name="Wardell B."/>
            <person name="Micheletti D."/>
            <person name="Macalma T."/>
            <person name="Facci M."/>
            <person name="Mitchell J.T."/>
            <person name="Perazzolli M."/>
            <person name="Eldredge G."/>
            <person name="Gatto P."/>
            <person name="Oyzerski R."/>
            <person name="Moretto M."/>
            <person name="Gutin N."/>
            <person name="Stefanini M."/>
            <person name="Chen Y."/>
            <person name="Segala C."/>
            <person name="Davenport C."/>
            <person name="Dematte L."/>
            <person name="Mraz A."/>
            <person name="Battilana J."/>
            <person name="Stormo K."/>
            <person name="Costa F."/>
            <person name="Tao Q."/>
            <person name="Si-Ammour A."/>
            <person name="Harkins T."/>
            <person name="Lackey A."/>
            <person name="Perbost C."/>
            <person name="Taillon B."/>
            <person name="Stella A."/>
            <person name="Solovyev V."/>
            <person name="Fawcett J.A."/>
            <person name="Sterck L."/>
            <person name="Vandepoele K."/>
            <person name="Grando S.M."/>
            <person name="Toppo S."/>
            <person name="Moser C."/>
            <person name="Lanchbury J."/>
            <person name="Bogden R."/>
            <person name="Skolnick M."/>
            <person name="Sgaramella V."/>
            <person name="Bhatnagar S.K."/>
            <person name="Fontana P."/>
            <person name="Gutin A."/>
            <person name="Van de Peer Y."/>
            <person name="Salamini F."/>
            <person name="Viola R."/>
        </authorList>
    </citation>
    <scope>NUCLEOTIDE SEQUENCE</scope>
</reference>
<gene>
    <name evidence="2" type="ORF">VITISV_011574</name>
</gene>
<feature type="domain" description="Reverse transcriptase Ty1/copia-type" evidence="1">
    <location>
        <begin position="42"/>
        <end position="169"/>
    </location>
</feature>
<protein>
    <recommendedName>
        <fullName evidence="1">Reverse transcriptase Ty1/copia-type domain-containing protein</fullName>
    </recommendedName>
</protein>